<name>A0ABS7SUB8_9BURK</name>
<proteinExistence type="predicted"/>
<dbReference type="EMBL" id="JAFBIL020000008">
    <property type="protein sequence ID" value="MBZ2209532.1"/>
    <property type="molecule type" value="Genomic_DNA"/>
</dbReference>
<accession>A0ABS7SUB8</accession>
<comment type="caution">
    <text evidence="1">The sequence shown here is derived from an EMBL/GenBank/DDBJ whole genome shotgun (WGS) entry which is preliminary data.</text>
</comment>
<reference evidence="1 2" key="2">
    <citation type="submission" date="2021-08" db="EMBL/GenBank/DDBJ databases">
        <title>Massilia sp. R798.</title>
        <authorList>
            <person name="Baek J.H."/>
            <person name="Jung H.S."/>
            <person name="Kim K.R."/>
            <person name="Jeon C.O."/>
        </authorList>
    </citation>
    <scope>NUCLEOTIDE SEQUENCE [LARGE SCALE GENOMIC DNA]</scope>
    <source>
        <strain evidence="1 2">R798</strain>
    </source>
</reference>
<evidence type="ECO:0008006" key="3">
    <source>
        <dbReference type="Google" id="ProtNLM"/>
    </source>
</evidence>
<sequence>MTTTTFSLVSENAFLSSLARSVVRLFTPAAANGPGVMSLYRMVGSGDTVRAEAIEALARMAK</sequence>
<keyword evidence="2" id="KW-1185">Reference proteome</keyword>
<organism evidence="1 2">
    <name type="scientific">Massilia soli</name>
    <dbReference type="NCBI Taxonomy" id="2792854"/>
    <lineage>
        <taxon>Bacteria</taxon>
        <taxon>Pseudomonadati</taxon>
        <taxon>Pseudomonadota</taxon>
        <taxon>Betaproteobacteria</taxon>
        <taxon>Burkholderiales</taxon>
        <taxon>Oxalobacteraceae</taxon>
        <taxon>Telluria group</taxon>
        <taxon>Massilia</taxon>
    </lineage>
</organism>
<dbReference type="Proteomes" id="UP000809349">
    <property type="component" value="Unassembled WGS sequence"/>
</dbReference>
<dbReference type="RefSeq" id="WP_223469986.1">
    <property type="nucleotide sequence ID" value="NZ_JAFBIL020000008.1"/>
</dbReference>
<reference evidence="1 2" key="1">
    <citation type="submission" date="2021-01" db="EMBL/GenBank/DDBJ databases">
        <authorList>
            <person name="Ruan W."/>
            <person name="Khan S.A."/>
            <person name="Jeon C.O."/>
        </authorList>
    </citation>
    <scope>NUCLEOTIDE SEQUENCE [LARGE SCALE GENOMIC DNA]</scope>
    <source>
        <strain evidence="1 2">R798</strain>
    </source>
</reference>
<gene>
    <name evidence="1" type="ORF">I4X03_019875</name>
</gene>
<evidence type="ECO:0000313" key="2">
    <source>
        <dbReference type="Proteomes" id="UP000809349"/>
    </source>
</evidence>
<protein>
    <recommendedName>
        <fullName evidence="3">HEAT repeat domain-containing protein</fullName>
    </recommendedName>
</protein>
<evidence type="ECO:0000313" key="1">
    <source>
        <dbReference type="EMBL" id="MBZ2209532.1"/>
    </source>
</evidence>